<dbReference type="GO" id="GO:0009366">
    <property type="term" value="C:enterobactin synthetase complex"/>
    <property type="evidence" value="ECO:0007669"/>
    <property type="project" value="TreeGrafter"/>
</dbReference>
<accession>A0A3G2EF76</accession>
<dbReference type="GO" id="GO:0005829">
    <property type="term" value="C:cytosol"/>
    <property type="evidence" value="ECO:0007669"/>
    <property type="project" value="TreeGrafter"/>
</dbReference>
<dbReference type="Gene3D" id="3.30.300.30">
    <property type="match status" value="1"/>
</dbReference>
<dbReference type="GO" id="GO:0047527">
    <property type="term" value="F:2,3-dihydroxybenzoate-serine ligase activity"/>
    <property type="evidence" value="ECO:0007669"/>
    <property type="project" value="TreeGrafter"/>
</dbReference>
<sequence length="118" mass="13277">MNNPRLNAEKLFEHRDHRAFRNGDLGEIDASGLVFCRGRIDDQIKFNGFRIELSDIDHALQRLDGIASAAAVALRRPDGTVGRLLGFLVRDNGLPDKEILDAYKKKLNQMLPSYMVPS</sequence>
<dbReference type="InterPro" id="IPR042099">
    <property type="entry name" value="ANL_N_sf"/>
</dbReference>
<evidence type="ECO:0000313" key="2">
    <source>
        <dbReference type="Proteomes" id="UP000279594"/>
    </source>
</evidence>
<dbReference type="GO" id="GO:0043041">
    <property type="term" value="P:amino acid activation for nonribosomal peptide biosynthetic process"/>
    <property type="evidence" value="ECO:0007669"/>
    <property type="project" value="TreeGrafter"/>
</dbReference>
<dbReference type="SUPFAM" id="SSF56801">
    <property type="entry name" value="Acetyl-CoA synthetase-like"/>
    <property type="match status" value="1"/>
</dbReference>
<keyword evidence="2" id="KW-1185">Reference proteome</keyword>
<protein>
    <recommendedName>
        <fullName evidence="3">AMP-dependent synthetase/ligase domain-containing protein</fullName>
    </recommendedName>
</protein>
<evidence type="ECO:0008006" key="3">
    <source>
        <dbReference type="Google" id="ProtNLM"/>
    </source>
</evidence>
<dbReference type="PANTHER" id="PTHR45527:SF1">
    <property type="entry name" value="FATTY ACID SYNTHASE"/>
    <property type="match status" value="1"/>
</dbReference>
<dbReference type="RefSeq" id="WP_071650279.1">
    <property type="nucleotide sequence ID" value="NZ_CP033019.1"/>
</dbReference>
<dbReference type="GO" id="GO:0009239">
    <property type="term" value="P:enterobactin biosynthetic process"/>
    <property type="evidence" value="ECO:0007669"/>
    <property type="project" value="TreeGrafter"/>
</dbReference>
<proteinExistence type="predicted"/>
<dbReference type="GO" id="GO:0031177">
    <property type="term" value="F:phosphopantetheine binding"/>
    <property type="evidence" value="ECO:0007669"/>
    <property type="project" value="TreeGrafter"/>
</dbReference>
<gene>
    <name evidence="1" type="ORF">D9M09_21855</name>
</gene>
<dbReference type="AlphaFoldDB" id="A0A3G2EF76"/>
<organism evidence="1 2">
    <name type="scientific">Janthinobacterium agaricidamnosum</name>
    <dbReference type="NCBI Taxonomy" id="55508"/>
    <lineage>
        <taxon>Bacteria</taxon>
        <taxon>Pseudomonadati</taxon>
        <taxon>Pseudomonadota</taxon>
        <taxon>Betaproteobacteria</taxon>
        <taxon>Burkholderiales</taxon>
        <taxon>Oxalobacteraceae</taxon>
        <taxon>Janthinobacterium</taxon>
    </lineage>
</organism>
<reference evidence="1 2" key="1">
    <citation type="submission" date="2018-10" db="EMBL/GenBank/DDBJ databases">
        <title>Effects of UV and annual dynamics of microbial communities in freshwater RAS systems.</title>
        <authorList>
            <person name="Bekkelund A.K."/>
            <person name="Hansen B.R."/>
            <person name="Stokken H."/>
            <person name="Eriksen B.F."/>
            <person name="Kashulin N.A."/>
        </authorList>
    </citation>
    <scope>NUCLEOTIDE SEQUENCE [LARGE SCALE GENOMIC DNA]</scope>
    <source>
        <strain evidence="1 2">BHSEK</strain>
    </source>
</reference>
<dbReference type="InterPro" id="IPR045851">
    <property type="entry name" value="AMP-bd_C_sf"/>
</dbReference>
<evidence type="ECO:0000313" key="1">
    <source>
        <dbReference type="EMBL" id="AYM78139.1"/>
    </source>
</evidence>
<dbReference type="PANTHER" id="PTHR45527">
    <property type="entry name" value="NONRIBOSOMAL PEPTIDE SYNTHETASE"/>
    <property type="match status" value="1"/>
</dbReference>
<dbReference type="Proteomes" id="UP000279594">
    <property type="component" value="Chromosome"/>
</dbReference>
<name>A0A3G2EF76_9BURK</name>
<dbReference type="EMBL" id="CP033019">
    <property type="protein sequence ID" value="AYM78139.1"/>
    <property type="molecule type" value="Genomic_DNA"/>
</dbReference>
<dbReference type="Gene3D" id="3.40.50.12780">
    <property type="entry name" value="N-terminal domain of ligase-like"/>
    <property type="match status" value="1"/>
</dbReference>